<evidence type="ECO:0000313" key="5">
    <source>
        <dbReference type="Proteomes" id="UP000277811"/>
    </source>
</evidence>
<keyword evidence="5" id="KW-1185">Reference proteome</keyword>
<evidence type="ECO:0000256" key="1">
    <source>
        <dbReference type="ARBA" id="ARBA00022630"/>
    </source>
</evidence>
<dbReference type="Pfam" id="PF03358">
    <property type="entry name" value="FMN_red"/>
    <property type="match status" value="1"/>
</dbReference>
<dbReference type="SUPFAM" id="SSF52218">
    <property type="entry name" value="Flavoproteins"/>
    <property type="match status" value="1"/>
</dbReference>
<keyword evidence="1" id="KW-0285">Flavoprotein</keyword>
<dbReference type="GO" id="GO:0016491">
    <property type="term" value="F:oxidoreductase activity"/>
    <property type="evidence" value="ECO:0007669"/>
    <property type="project" value="InterPro"/>
</dbReference>
<dbReference type="InterPro" id="IPR029039">
    <property type="entry name" value="Flavoprotein-like_sf"/>
</dbReference>
<accession>A0A498R622</accession>
<dbReference type="PANTHER" id="PTHR43278:SF2">
    <property type="entry name" value="IRON-SULFUR FLAVOPROTEIN"/>
    <property type="match status" value="1"/>
</dbReference>
<dbReference type="Gene3D" id="3.40.50.360">
    <property type="match status" value="1"/>
</dbReference>
<evidence type="ECO:0000256" key="2">
    <source>
        <dbReference type="ARBA" id="ARBA00022643"/>
    </source>
</evidence>
<proteinExistence type="predicted"/>
<reference evidence="4 5" key="1">
    <citation type="submission" date="2018-06" db="EMBL/GenBank/DDBJ databases">
        <authorList>
            <person name="Strepis N."/>
        </authorList>
    </citation>
    <scope>NUCLEOTIDE SEQUENCE [LARGE SCALE GENOMIC DNA]</scope>
    <source>
        <strain evidence="4">LUCI</strain>
    </source>
</reference>
<evidence type="ECO:0000259" key="3">
    <source>
        <dbReference type="Pfam" id="PF03358"/>
    </source>
</evidence>
<dbReference type="InterPro" id="IPR051796">
    <property type="entry name" value="ISF_SsuE-like"/>
</dbReference>
<dbReference type="EMBL" id="UPPP01000058">
    <property type="protein sequence ID" value="VBB05692.1"/>
    <property type="molecule type" value="Genomic_DNA"/>
</dbReference>
<sequence>MKTLIINGSPRKDGHAMTLVNEIIKYLNGKVRIIHTYYDDISPCLDCRYCWNNTGCCIDDGMQEVYKLLNEVDNIILVSPIYFSELTGQLLNFASRLQLFYVARQIRKNNEYNLKLKNGILVISAGGDSRNLEERAIESAKIILRHMNTHLIGIASTLHTNDISAEEDIEALSKARELALKLNQLHKPL</sequence>
<keyword evidence="2" id="KW-0288">FMN</keyword>
<dbReference type="RefSeq" id="WP_122626671.1">
    <property type="nucleotide sequence ID" value="NZ_UPPP01000058.1"/>
</dbReference>
<dbReference type="Proteomes" id="UP000277811">
    <property type="component" value="Unassembled WGS sequence"/>
</dbReference>
<dbReference type="AlphaFoldDB" id="A0A498R622"/>
<evidence type="ECO:0000313" key="4">
    <source>
        <dbReference type="EMBL" id="VBB05692.1"/>
    </source>
</evidence>
<name>A0A498R622_9FIRM</name>
<dbReference type="InterPro" id="IPR005025">
    <property type="entry name" value="FMN_Rdtase-like_dom"/>
</dbReference>
<dbReference type="OrthoDB" id="9805976at2"/>
<protein>
    <submittedName>
        <fullName evidence="4">Nadph-dependent fmn reductase</fullName>
    </submittedName>
</protein>
<gene>
    <name evidence="4" type="ORF">LUCI_0903</name>
</gene>
<dbReference type="PANTHER" id="PTHR43278">
    <property type="entry name" value="NAD(P)H-DEPENDENT FMN-CONTAINING OXIDOREDUCTASE YWQN-RELATED"/>
    <property type="match status" value="1"/>
</dbReference>
<feature type="domain" description="NADPH-dependent FMN reductase-like" evidence="3">
    <location>
        <begin position="1"/>
        <end position="153"/>
    </location>
</feature>
<organism evidence="4 5">
    <name type="scientific">Lucifera butyrica</name>
    <dbReference type="NCBI Taxonomy" id="1351585"/>
    <lineage>
        <taxon>Bacteria</taxon>
        <taxon>Bacillati</taxon>
        <taxon>Bacillota</taxon>
        <taxon>Negativicutes</taxon>
        <taxon>Veillonellales</taxon>
        <taxon>Veillonellaceae</taxon>
        <taxon>Lucifera</taxon>
    </lineage>
</organism>